<dbReference type="GO" id="GO:0016787">
    <property type="term" value="F:hydrolase activity"/>
    <property type="evidence" value="ECO:0007669"/>
    <property type="project" value="UniProtKB-KW"/>
</dbReference>
<gene>
    <name evidence="6" type="ORF">AAAX94_11055</name>
</gene>
<keyword evidence="7" id="KW-1185">Reference proteome</keyword>
<proteinExistence type="inferred from homology"/>
<dbReference type="Gene3D" id="2.115.10.20">
    <property type="entry name" value="Glycosyl hydrolase domain, family 43"/>
    <property type="match status" value="1"/>
</dbReference>
<accession>A0ABV1CMA4</accession>
<evidence type="ECO:0000259" key="5">
    <source>
        <dbReference type="Pfam" id="PF17851"/>
    </source>
</evidence>
<feature type="domain" description="Beta-xylosidase C-terminal Concanavalin A-like" evidence="5">
    <location>
        <begin position="320"/>
        <end position="523"/>
    </location>
</feature>
<dbReference type="InterPro" id="IPR023296">
    <property type="entry name" value="Glyco_hydro_beta-prop_sf"/>
</dbReference>
<keyword evidence="3 4" id="KW-0326">Glycosidase</keyword>
<dbReference type="PANTHER" id="PTHR42812">
    <property type="entry name" value="BETA-XYLOSIDASE"/>
    <property type="match status" value="1"/>
</dbReference>
<protein>
    <submittedName>
        <fullName evidence="6">Glycoside hydrolase family 43 protein</fullName>
    </submittedName>
</protein>
<evidence type="ECO:0000256" key="2">
    <source>
        <dbReference type="ARBA" id="ARBA00022801"/>
    </source>
</evidence>
<dbReference type="Gene3D" id="2.60.120.200">
    <property type="match status" value="1"/>
</dbReference>
<comment type="caution">
    <text evidence="6">The sequence shown here is derived from an EMBL/GenBank/DDBJ whole genome shotgun (WGS) entry which is preliminary data.</text>
</comment>
<organism evidence="6 7">
    <name type="scientific">Blautia acetigignens</name>
    <dbReference type="NCBI Taxonomy" id="2981783"/>
    <lineage>
        <taxon>Bacteria</taxon>
        <taxon>Bacillati</taxon>
        <taxon>Bacillota</taxon>
        <taxon>Clostridia</taxon>
        <taxon>Lachnospirales</taxon>
        <taxon>Lachnospiraceae</taxon>
        <taxon>Blautia</taxon>
    </lineage>
</organism>
<dbReference type="EMBL" id="JBBNFW010000172">
    <property type="protein sequence ID" value="MEQ2413550.1"/>
    <property type="molecule type" value="Genomic_DNA"/>
</dbReference>
<dbReference type="SUPFAM" id="SSF75005">
    <property type="entry name" value="Arabinanase/levansucrase/invertase"/>
    <property type="match status" value="1"/>
</dbReference>
<evidence type="ECO:0000256" key="4">
    <source>
        <dbReference type="RuleBase" id="RU361187"/>
    </source>
</evidence>
<dbReference type="Pfam" id="PF17851">
    <property type="entry name" value="GH43_C2"/>
    <property type="match status" value="1"/>
</dbReference>
<evidence type="ECO:0000313" key="7">
    <source>
        <dbReference type="Proteomes" id="UP001470752"/>
    </source>
</evidence>
<dbReference type="Proteomes" id="UP001470752">
    <property type="component" value="Unassembled WGS sequence"/>
</dbReference>
<evidence type="ECO:0000256" key="3">
    <source>
        <dbReference type="ARBA" id="ARBA00023295"/>
    </source>
</evidence>
<dbReference type="InterPro" id="IPR013320">
    <property type="entry name" value="ConA-like_dom_sf"/>
</dbReference>
<dbReference type="Pfam" id="PF04616">
    <property type="entry name" value="Glyco_hydro_43"/>
    <property type="match status" value="1"/>
</dbReference>
<dbReference type="PANTHER" id="PTHR42812:SF12">
    <property type="entry name" value="BETA-XYLOSIDASE-RELATED"/>
    <property type="match status" value="1"/>
</dbReference>
<evidence type="ECO:0000313" key="6">
    <source>
        <dbReference type="EMBL" id="MEQ2413550.1"/>
    </source>
</evidence>
<sequence length="526" mass="60408">MIQNPILPGFCPDPSIIRVEDDYYIANSSFEWWPGVKIYHSKDLRHYEQLPSPLTRMSQLNMVGEPDSCGVWAPDISWDGEYFWLIYTDVKTRTSGFFNTHNYVVKSKDIRGGWSEPVYLNSSGFDPSLFHDTDGKKYVVNMINNFKGILVQEYDPVQECLVGEVKNVFPGTGRNYTEGPHIYHIGEYYYLLMAEGGTSYEHMATMARARSIWGPYEEDTGNPVLTSDVENPEELQKCGHADLVCTQNGEWYMVHLCARPPKGTRQCVLGRETAIQKMVWNEEGWLRLAYGGRFGQWETEEPEGIAEYIFPEEEGKDYGRDDFGRVLDVRYTSLRQPYDSYASLTERPGYLRLYGQESLNSCCNVSMIARRQQARHVQVETSIDFVPTCREQMAGLAYMYDTGNFYLLVKTRDEEYGCPSLDLKIPAKLRLIRSSHFAVDDVITPIAIPENGPLFLRTVTTEDGLHAKFYYSLDGQNFRELAEVPTNILTDEQSEGFTGAHFGMYCHDMTGGRKWADFDYFEILRK</sequence>
<reference evidence="6 7" key="1">
    <citation type="submission" date="2024-04" db="EMBL/GenBank/DDBJ databases">
        <title>Human intestinal bacterial collection.</title>
        <authorList>
            <person name="Pauvert C."/>
            <person name="Hitch T.C.A."/>
            <person name="Clavel T."/>
        </authorList>
    </citation>
    <scope>NUCLEOTIDE SEQUENCE [LARGE SCALE GENOMIC DNA]</scope>
    <source>
        <strain evidence="6 7">CLA-AA-H161</strain>
    </source>
</reference>
<dbReference type="CDD" id="cd09000">
    <property type="entry name" value="GH43_SXA-like"/>
    <property type="match status" value="1"/>
</dbReference>
<dbReference type="InterPro" id="IPR051795">
    <property type="entry name" value="Glycosyl_Hydrlase_43"/>
</dbReference>
<name>A0ABV1CMA4_9FIRM</name>
<keyword evidence="2 4" id="KW-0378">Hydrolase</keyword>
<evidence type="ECO:0000256" key="1">
    <source>
        <dbReference type="ARBA" id="ARBA00009865"/>
    </source>
</evidence>
<dbReference type="InterPro" id="IPR006710">
    <property type="entry name" value="Glyco_hydro_43"/>
</dbReference>
<dbReference type="SUPFAM" id="SSF49899">
    <property type="entry name" value="Concanavalin A-like lectins/glucanases"/>
    <property type="match status" value="1"/>
</dbReference>
<dbReference type="RefSeq" id="WP_349083872.1">
    <property type="nucleotide sequence ID" value="NZ_JBBNFW010000172.1"/>
</dbReference>
<comment type="similarity">
    <text evidence="1 4">Belongs to the glycosyl hydrolase 43 family.</text>
</comment>
<dbReference type="InterPro" id="IPR041542">
    <property type="entry name" value="GH43_C2"/>
</dbReference>